<keyword evidence="1" id="KW-0694">RNA-binding</keyword>
<evidence type="ECO:0000256" key="2">
    <source>
        <dbReference type="SAM" id="MobiDB-lite"/>
    </source>
</evidence>
<keyword evidence="5" id="KW-1185">Reference proteome</keyword>
<evidence type="ECO:0000313" key="5">
    <source>
        <dbReference type="Proteomes" id="UP000807306"/>
    </source>
</evidence>
<evidence type="ECO:0000259" key="3">
    <source>
        <dbReference type="Pfam" id="PF05183"/>
    </source>
</evidence>
<proteinExistence type="inferred from homology"/>
<comment type="caution">
    <text evidence="4">The sequence shown here is derived from an EMBL/GenBank/DDBJ whole genome shotgun (WGS) entry which is preliminary data.</text>
</comment>
<accession>A0A9P6EVB0</accession>
<protein>
    <recommendedName>
        <fullName evidence="1">RNA-dependent RNA polymerase</fullName>
        <ecNumber evidence="1">2.7.7.48</ecNumber>
    </recommendedName>
</protein>
<name>A0A9P6EVB0_9AGAR</name>
<dbReference type="EC" id="2.7.7.48" evidence="1"/>
<comment type="catalytic activity">
    <reaction evidence="1">
        <text>RNA(n) + a ribonucleoside 5'-triphosphate = RNA(n+1) + diphosphate</text>
        <dbReference type="Rhea" id="RHEA:21248"/>
        <dbReference type="Rhea" id="RHEA-COMP:14527"/>
        <dbReference type="Rhea" id="RHEA-COMP:17342"/>
        <dbReference type="ChEBI" id="CHEBI:33019"/>
        <dbReference type="ChEBI" id="CHEBI:61557"/>
        <dbReference type="ChEBI" id="CHEBI:140395"/>
        <dbReference type="EC" id="2.7.7.48"/>
    </reaction>
</comment>
<dbReference type="PANTHER" id="PTHR23079">
    <property type="entry name" value="RNA-DEPENDENT RNA POLYMERASE"/>
    <property type="match status" value="1"/>
</dbReference>
<dbReference type="Pfam" id="PF05183">
    <property type="entry name" value="RdRP"/>
    <property type="match status" value="1"/>
</dbReference>
<keyword evidence="1" id="KW-0808">Transferase</keyword>
<dbReference type="Proteomes" id="UP000807306">
    <property type="component" value="Unassembled WGS sequence"/>
</dbReference>
<feature type="domain" description="RDRP core" evidence="3">
    <location>
        <begin position="203"/>
        <end position="817"/>
    </location>
</feature>
<evidence type="ECO:0000313" key="4">
    <source>
        <dbReference type="EMBL" id="KAF9535602.1"/>
    </source>
</evidence>
<sequence>MTSNPEQYPHPYPQPKLEAVHKSSSSPSVTLRKNRAGQVAAGLPRLAAASESPTTKPLVTVPQSVRDFSETLFGTDLDTFIIAHCDETQRALDKSQIAWGVQFEFARGVSAGLWAWEDVRRNIDNLRGSNLDSASRVEKVMRQKNTSRPSDTSIWQQLDLEQEAIVENIGRGLGLMGDFGGVCDWSGGKVQQIGRLEKDGTGFRVKLERMESRRSHRFARYYGSRRFLQLRISDDLFRKEASEVKKFLRKKFVICGRVFVPFHSKEMKVYLVETNENHGRSTQTWCADDTRHSFNDFINWHNPLNVSKNCKQVISKYAARFALGLSNSRPVLEFQEEDIHFIEDKVAEGWKGPSKDAPADKLMTDGCGFINHAGLVKIVKALKYSSLPAGVQGRIDGSKGFFILHPTDKSDAPKIWIRDSQHKIQNRGFDRAHRIFDLLCASQSMPPTALTSQMIINLFSNGIPAEMLADLMEKGLENEVAQLLEWDKPHAMVFLYDAVSKCGGVSGSRAQRVVYSLNRVLGFTGRDWRDDDGATDEDGDSLKEDDDEASTMRNKYSKMPFILHEVALELIQAGFHPRENKLLQDKILYMVKSTIKASVEKFRIPLAESVGAFIVPDPLGVLEEGEVCFRFSKPRKNLNTEMLLYSLEGEILLGRYPIRLPSDMQRVKAVDKRELDKWPDVLIVSTKGKRSIASLLADGDMDGDEIVAIYDKMIVELFRNQQFTEPPSNFLKDNFNKDVESVEQFCSRVSRLSNRGAHEAFQEVLIANLSESQVGLYSMMHENATIRYGYDSRDAIRLAYIFATLLDSSKNGCRLQDGLFKKDLAKYGSSARHGSATPTSGILALLKDAGKRKGDELLTRYQHLEGADEWLATDAALLKPIQKAASVAQTRVQRKQYDYRAELDLIARRIEVVDDIYRETWKQYFAKNDKKAEMYTPSKGKSRRPKAEKQDDLMLECARKYAEPIEGLELIQNVEELKASYTYQKKPGLAFSVAFNELCRLKASAAPGGIAPSARVFDEARSTSSSYLRALAHTEETLQEPRA</sequence>
<dbReference type="InterPro" id="IPR057596">
    <property type="entry name" value="RDRP_core"/>
</dbReference>
<keyword evidence="1" id="KW-0696">RNA-directed RNA polymerase</keyword>
<dbReference type="GO" id="GO:0030422">
    <property type="term" value="P:siRNA processing"/>
    <property type="evidence" value="ECO:0007669"/>
    <property type="project" value="TreeGrafter"/>
</dbReference>
<reference evidence="4" key="1">
    <citation type="submission" date="2020-11" db="EMBL/GenBank/DDBJ databases">
        <authorList>
            <consortium name="DOE Joint Genome Institute"/>
            <person name="Ahrendt S."/>
            <person name="Riley R."/>
            <person name="Andreopoulos W."/>
            <person name="Labutti K."/>
            <person name="Pangilinan J."/>
            <person name="Ruiz-Duenas F.J."/>
            <person name="Barrasa J.M."/>
            <person name="Sanchez-Garcia M."/>
            <person name="Camarero S."/>
            <person name="Miyauchi S."/>
            <person name="Serrano A."/>
            <person name="Linde D."/>
            <person name="Babiker R."/>
            <person name="Drula E."/>
            <person name="Ayuso-Fernandez I."/>
            <person name="Pacheco R."/>
            <person name="Padilla G."/>
            <person name="Ferreira P."/>
            <person name="Barriuso J."/>
            <person name="Kellner H."/>
            <person name="Castanera R."/>
            <person name="Alfaro M."/>
            <person name="Ramirez L."/>
            <person name="Pisabarro A.G."/>
            <person name="Kuo A."/>
            <person name="Tritt A."/>
            <person name="Lipzen A."/>
            <person name="He G."/>
            <person name="Yan M."/>
            <person name="Ng V."/>
            <person name="Cullen D."/>
            <person name="Martin F."/>
            <person name="Rosso M.-N."/>
            <person name="Henrissat B."/>
            <person name="Hibbett D."/>
            <person name="Martinez A.T."/>
            <person name="Grigoriev I.V."/>
        </authorList>
    </citation>
    <scope>NUCLEOTIDE SEQUENCE</scope>
    <source>
        <strain evidence="4">CBS 506.95</strain>
    </source>
</reference>
<comment type="similarity">
    <text evidence="1">Belongs to the RdRP family.</text>
</comment>
<feature type="region of interest" description="Disordered" evidence="2">
    <location>
        <begin position="1"/>
        <end position="33"/>
    </location>
</feature>
<dbReference type="PANTHER" id="PTHR23079:SF14">
    <property type="entry name" value="RNA-DEPENDENT RNA POLYMERASE"/>
    <property type="match status" value="1"/>
</dbReference>
<feature type="compositionally biased region" description="Polar residues" evidence="2">
    <location>
        <begin position="22"/>
        <end position="31"/>
    </location>
</feature>
<dbReference type="OrthoDB" id="10055769at2759"/>
<dbReference type="AlphaFoldDB" id="A0A9P6EVB0"/>
<evidence type="ECO:0000256" key="1">
    <source>
        <dbReference type="RuleBase" id="RU363098"/>
    </source>
</evidence>
<dbReference type="GO" id="GO:0003968">
    <property type="term" value="F:RNA-directed RNA polymerase activity"/>
    <property type="evidence" value="ECO:0007669"/>
    <property type="project" value="UniProtKB-KW"/>
</dbReference>
<dbReference type="InterPro" id="IPR007855">
    <property type="entry name" value="RDRP"/>
</dbReference>
<dbReference type="GO" id="GO:0031380">
    <property type="term" value="C:nuclear RNA-directed RNA polymerase complex"/>
    <property type="evidence" value="ECO:0007669"/>
    <property type="project" value="TreeGrafter"/>
</dbReference>
<keyword evidence="1" id="KW-0548">Nucleotidyltransferase</keyword>
<dbReference type="GO" id="GO:0003723">
    <property type="term" value="F:RNA binding"/>
    <property type="evidence" value="ECO:0007669"/>
    <property type="project" value="UniProtKB-KW"/>
</dbReference>
<dbReference type="EMBL" id="MU157824">
    <property type="protein sequence ID" value="KAF9535602.1"/>
    <property type="molecule type" value="Genomic_DNA"/>
</dbReference>
<organism evidence="4 5">
    <name type="scientific">Crepidotus variabilis</name>
    <dbReference type="NCBI Taxonomy" id="179855"/>
    <lineage>
        <taxon>Eukaryota</taxon>
        <taxon>Fungi</taxon>
        <taxon>Dikarya</taxon>
        <taxon>Basidiomycota</taxon>
        <taxon>Agaricomycotina</taxon>
        <taxon>Agaricomycetes</taxon>
        <taxon>Agaricomycetidae</taxon>
        <taxon>Agaricales</taxon>
        <taxon>Agaricineae</taxon>
        <taxon>Crepidotaceae</taxon>
        <taxon>Crepidotus</taxon>
    </lineage>
</organism>
<gene>
    <name evidence="4" type="ORF">CPB83DRAFT_21754</name>
</gene>